<dbReference type="PANTHER" id="PTHR43817">
    <property type="entry name" value="GLYCOSYL HYDROLASE"/>
    <property type="match status" value="1"/>
</dbReference>
<sequence length="1288" mass="141484">MNGSVTSEGITRDLEAMALTGIGGFHLFEVSDRMPAGPVVSYSDEWFDLMNHAMSEAHRLGLDLTLHNCSGWSSTGAPWITPELSMQQLSWSETYVQGGGTVEVDLQRPLANLDYFQDAKILAFPSLPGETAPLTSRVRRATVDGVETDVAAITDRTIDTVIEMRPADENSPARLVLEFAEPFTARTIAIQAAVPGDNRSAPAGMVLEASQDGSSYTPVAALTGGSGFGRTAAFPATAAFEAVTARFFRVSCSRSVDISELDLTAADRLEDWPYKTNLGRRALQDQDLDERTVTGIIDSRKVVDLTDRVDDGRLRWDAPAGEWTILRLGHTTTGRVQNQATDTGVGLEIDKYSREAMDFHFERFFGPLLDGLRPLADQDLAGALIDSYEVGMQNWTPGFDAEFSDRAGYDLTAYLPAMTGRIVGDVETTERFLWDVRRVQADLMADNYWGRFNELCHEVGLVSKTEPYGNGPFDELQAGSRTDYPMGEFWFRSGNHIPDLKIASSVAHLHGKPVVGAESFTGSEEYAKWTEHPFAMKAIGDLVYTHGLQDVIFHTFVHQPGNPDVLPGMTMGPHGIHMNRTTTWFDQAGPWLAYMASCQHILRQGKYVADLLYFVGENAPVETRTKGYFDEEYPILTPDPPAGHAYDLCDVEALLSRVEIRRGRIVLPDGMQYRAFVLPDGITQMSLTVLGRLHDLVRAGMWLLGAPPSEVYGLKDKERNETRLRALVRELWGDLDGETKTERQFGRGRVFWGASVGDVLDRLELGPDFTYSSRNPDANLHYIHRVVDKTDVYFVANQQRRYEDVVCRFRAGDRKPELLDAHTGAIIDAPVYDVDGDEVVLPLTLEPSGSVFVVFRSKARKERVEQITRDGERVLAARGLERSAGPNDVSDNFTIAAWVKPEGDTTTGPDDFGPEATEGRHGYMGAFSFVAYPPDGAALFGDGHATASFVVGRNAVAAYERWDDQFPRVLVADVAIAGWTHVALVYRDGVPHLYVDGEFVHRGLTSGRTIHPGAGFAAPDRIFVPHFEGDLEALTVAPKALSDAEIRELMAGGVPAPAAPPSVEPAFGASGSLLVWQNGRYEAKGHSSLRLSDLGEPAELAGPWSVSFPAGRGAPESVELQQLTSLHRHEDAGVRYFSGTAVYSTAFSAPRVGRDRRLFLDLGRVEVIADVTVNGQSLGTSWRRPHLLDITDAVSSGQNTLEVKVTNLWPNRLIGDEQLPPEYDYNEGGERPGGISAIPDWFVEGKLKPGGERITFTTWKHYSSDSPLLEAGLVGPVTLREAAVWSLD</sequence>
<dbReference type="InterPro" id="IPR008979">
    <property type="entry name" value="Galactose-bd-like_sf"/>
</dbReference>
<dbReference type="Gene3D" id="2.60.120.200">
    <property type="match status" value="1"/>
</dbReference>
<accession>A0A7W9GRK3</accession>
<comment type="caution">
    <text evidence="4">The sequence shown here is derived from an EMBL/GenBank/DDBJ whole genome shotgun (WGS) entry which is preliminary data.</text>
</comment>
<gene>
    <name evidence="4" type="ORF">HD601_003325</name>
</gene>
<evidence type="ECO:0000313" key="5">
    <source>
        <dbReference type="Proteomes" id="UP000542813"/>
    </source>
</evidence>
<dbReference type="Pfam" id="PF17132">
    <property type="entry name" value="Glyco_hydro_106"/>
    <property type="match status" value="1"/>
</dbReference>
<dbReference type="Pfam" id="PF13385">
    <property type="entry name" value="Laminin_G_3"/>
    <property type="match status" value="1"/>
</dbReference>
<keyword evidence="5" id="KW-1185">Reference proteome</keyword>
<organism evidence="4 5">
    <name type="scientific">Jiangella mangrovi</name>
    <dbReference type="NCBI Taxonomy" id="1524084"/>
    <lineage>
        <taxon>Bacteria</taxon>
        <taxon>Bacillati</taxon>
        <taxon>Actinomycetota</taxon>
        <taxon>Actinomycetes</taxon>
        <taxon>Jiangellales</taxon>
        <taxon>Jiangellaceae</taxon>
        <taxon>Jiangella</taxon>
    </lineage>
</organism>
<reference evidence="4 5" key="1">
    <citation type="submission" date="2020-08" db="EMBL/GenBank/DDBJ databases">
        <title>Sequencing the genomes of 1000 actinobacteria strains.</title>
        <authorList>
            <person name="Klenk H.-P."/>
        </authorList>
    </citation>
    <scope>NUCLEOTIDE SEQUENCE [LARGE SCALE GENOMIC DNA]</scope>
    <source>
        <strain evidence="4 5">DSM 102122</strain>
    </source>
</reference>
<dbReference type="SUPFAM" id="SSF49899">
    <property type="entry name" value="Concanavalin A-like lectins/glucanases"/>
    <property type="match status" value="1"/>
</dbReference>
<dbReference type="InterPro" id="IPR054593">
    <property type="entry name" value="Beta-mannosidase-like_N2"/>
</dbReference>
<evidence type="ECO:0000259" key="3">
    <source>
        <dbReference type="Pfam" id="PF22666"/>
    </source>
</evidence>
<proteinExistence type="predicted"/>
<evidence type="ECO:0000256" key="1">
    <source>
        <dbReference type="ARBA" id="ARBA00022729"/>
    </source>
</evidence>
<keyword evidence="1" id="KW-0732">Signal</keyword>
<keyword evidence="2" id="KW-0378">Hydrolase</keyword>
<name>A0A7W9GRK3_9ACTN</name>
<dbReference type="NCBIfam" id="NF045579">
    <property type="entry name" value="rhamnoside_JR"/>
    <property type="match status" value="1"/>
</dbReference>
<dbReference type="Pfam" id="PF22666">
    <property type="entry name" value="Glyco_hydro_2_N2"/>
    <property type="match status" value="1"/>
</dbReference>
<feature type="domain" description="Beta-mannosidase-like galactose-binding" evidence="3">
    <location>
        <begin position="1140"/>
        <end position="1220"/>
    </location>
</feature>
<dbReference type="InterPro" id="IPR013320">
    <property type="entry name" value="ConA-like_dom_sf"/>
</dbReference>
<dbReference type="Proteomes" id="UP000542813">
    <property type="component" value="Unassembled WGS sequence"/>
</dbReference>
<evidence type="ECO:0000256" key="2">
    <source>
        <dbReference type="ARBA" id="ARBA00022801"/>
    </source>
</evidence>
<protein>
    <recommendedName>
        <fullName evidence="3">Beta-mannosidase-like galactose-binding domain-containing protein</fullName>
    </recommendedName>
</protein>
<dbReference type="Gene3D" id="2.60.120.260">
    <property type="entry name" value="Galactose-binding domain-like"/>
    <property type="match status" value="2"/>
</dbReference>
<dbReference type="PANTHER" id="PTHR43817:SF1">
    <property type="entry name" value="HYDROLASE, FAMILY 43, PUTATIVE (AFU_ORTHOLOGUE AFUA_3G01660)-RELATED"/>
    <property type="match status" value="1"/>
</dbReference>
<dbReference type="GO" id="GO:0004553">
    <property type="term" value="F:hydrolase activity, hydrolyzing O-glycosyl compounds"/>
    <property type="evidence" value="ECO:0007669"/>
    <property type="project" value="UniProtKB-ARBA"/>
</dbReference>
<evidence type="ECO:0000313" key="4">
    <source>
        <dbReference type="EMBL" id="MBB5788750.1"/>
    </source>
</evidence>
<dbReference type="EMBL" id="JACHMM010000001">
    <property type="protein sequence ID" value="MBB5788750.1"/>
    <property type="molecule type" value="Genomic_DNA"/>
</dbReference>
<dbReference type="SUPFAM" id="SSF49785">
    <property type="entry name" value="Galactose-binding domain-like"/>
    <property type="match status" value="2"/>
</dbReference>